<dbReference type="Proteomes" id="UP000266673">
    <property type="component" value="Unassembled WGS sequence"/>
</dbReference>
<dbReference type="AlphaFoldDB" id="A0A397TZ16"/>
<dbReference type="OrthoDB" id="2355984at2759"/>
<feature type="region of interest" description="Disordered" evidence="1">
    <location>
        <begin position="1"/>
        <end position="41"/>
    </location>
</feature>
<protein>
    <submittedName>
        <fullName evidence="2">Uncharacterized protein</fullName>
    </submittedName>
</protein>
<accession>A0A397TZ16</accession>
<gene>
    <name evidence="2" type="ORF">C2G38_2150334</name>
</gene>
<sequence length="208" mass="24135">MPGHNHEIEITNSQYLNKQSNNTPKDQECQGNKHPSTSPAHRFLDNQIQSNIAKVSINRILRKPSTGSWLLQSFGSQNRTNSTLVGSQLVRWTKTYRNTAQQAKPSYVLMESCHMHEIAYKSIKQFLKSNEEDYMLVTIESRTIAIRKRSCTTKFADIAKWLLAFKLYVEAVLIIYDIREHKLNAYRNYINTLCINQEFSAILTYDKD</sequence>
<keyword evidence="3" id="KW-1185">Reference proteome</keyword>
<proteinExistence type="predicted"/>
<evidence type="ECO:0000313" key="3">
    <source>
        <dbReference type="Proteomes" id="UP000266673"/>
    </source>
</evidence>
<evidence type="ECO:0000256" key="1">
    <source>
        <dbReference type="SAM" id="MobiDB-lite"/>
    </source>
</evidence>
<comment type="caution">
    <text evidence="2">The sequence shown here is derived from an EMBL/GenBank/DDBJ whole genome shotgun (WGS) entry which is preliminary data.</text>
</comment>
<evidence type="ECO:0000313" key="2">
    <source>
        <dbReference type="EMBL" id="RIB01699.1"/>
    </source>
</evidence>
<organism evidence="2 3">
    <name type="scientific">Gigaspora rosea</name>
    <dbReference type="NCBI Taxonomy" id="44941"/>
    <lineage>
        <taxon>Eukaryota</taxon>
        <taxon>Fungi</taxon>
        <taxon>Fungi incertae sedis</taxon>
        <taxon>Mucoromycota</taxon>
        <taxon>Glomeromycotina</taxon>
        <taxon>Glomeromycetes</taxon>
        <taxon>Diversisporales</taxon>
        <taxon>Gigasporaceae</taxon>
        <taxon>Gigaspora</taxon>
    </lineage>
</organism>
<dbReference type="EMBL" id="QKWP01002983">
    <property type="protein sequence ID" value="RIB01699.1"/>
    <property type="molecule type" value="Genomic_DNA"/>
</dbReference>
<feature type="compositionally biased region" description="Polar residues" evidence="1">
    <location>
        <begin position="10"/>
        <end position="39"/>
    </location>
</feature>
<name>A0A397TZ16_9GLOM</name>
<reference evidence="2 3" key="1">
    <citation type="submission" date="2018-06" db="EMBL/GenBank/DDBJ databases">
        <title>Comparative genomics reveals the genomic features of Rhizophagus irregularis, R. cerebriforme, R. diaphanum and Gigaspora rosea, and their symbiotic lifestyle signature.</title>
        <authorList>
            <person name="Morin E."/>
            <person name="San Clemente H."/>
            <person name="Chen E.C.H."/>
            <person name="De La Providencia I."/>
            <person name="Hainaut M."/>
            <person name="Kuo A."/>
            <person name="Kohler A."/>
            <person name="Murat C."/>
            <person name="Tang N."/>
            <person name="Roy S."/>
            <person name="Loubradou J."/>
            <person name="Henrissat B."/>
            <person name="Grigoriev I.V."/>
            <person name="Corradi N."/>
            <person name="Roux C."/>
            <person name="Martin F.M."/>
        </authorList>
    </citation>
    <scope>NUCLEOTIDE SEQUENCE [LARGE SCALE GENOMIC DNA]</scope>
    <source>
        <strain evidence="2 3">DAOM 194757</strain>
    </source>
</reference>